<accession>A0A2P2MEZ8</accession>
<keyword evidence="1" id="KW-0675">Receptor</keyword>
<organism evidence="1">
    <name type="scientific">Rhizophora mucronata</name>
    <name type="common">Asiatic mangrove</name>
    <dbReference type="NCBI Taxonomy" id="61149"/>
    <lineage>
        <taxon>Eukaryota</taxon>
        <taxon>Viridiplantae</taxon>
        <taxon>Streptophyta</taxon>
        <taxon>Embryophyta</taxon>
        <taxon>Tracheophyta</taxon>
        <taxon>Spermatophyta</taxon>
        <taxon>Magnoliopsida</taxon>
        <taxon>eudicotyledons</taxon>
        <taxon>Gunneridae</taxon>
        <taxon>Pentapetalae</taxon>
        <taxon>rosids</taxon>
        <taxon>fabids</taxon>
        <taxon>Malpighiales</taxon>
        <taxon>Rhizophoraceae</taxon>
        <taxon>Rhizophora</taxon>
    </lineage>
</organism>
<dbReference type="EMBL" id="GGEC01048247">
    <property type="protein sequence ID" value="MBX28731.1"/>
    <property type="molecule type" value="Transcribed_RNA"/>
</dbReference>
<evidence type="ECO:0000313" key="1">
    <source>
        <dbReference type="EMBL" id="MBX28743.1"/>
    </source>
</evidence>
<proteinExistence type="predicted"/>
<keyword evidence="1" id="KW-0418">Kinase</keyword>
<sequence length="15" mass="1822">MKDRDFSEMSQHPTI</sequence>
<protein>
    <submittedName>
        <fullName evidence="1">Receptor-like protein kinase At3g21340</fullName>
    </submittedName>
</protein>
<keyword evidence="1" id="KW-0808">Transferase</keyword>
<reference evidence="1" key="1">
    <citation type="submission" date="2018-02" db="EMBL/GenBank/DDBJ databases">
        <title>Rhizophora mucronata_Transcriptome.</title>
        <authorList>
            <person name="Meera S.P."/>
            <person name="Sreeshan A."/>
            <person name="Augustine A."/>
        </authorList>
    </citation>
    <scope>NUCLEOTIDE SEQUENCE</scope>
    <source>
        <tissue evidence="1">Leaf</tissue>
    </source>
</reference>
<dbReference type="EMBL" id="GGEC01048256">
    <property type="protein sequence ID" value="MBX28740.1"/>
    <property type="molecule type" value="Transcribed_RNA"/>
</dbReference>
<dbReference type="EMBL" id="GGEC01048259">
    <property type="protein sequence ID" value="MBX28743.1"/>
    <property type="molecule type" value="Transcribed_RNA"/>
</dbReference>
<dbReference type="GO" id="GO:0016301">
    <property type="term" value="F:kinase activity"/>
    <property type="evidence" value="ECO:0007669"/>
    <property type="project" value="UniProtKB-KW"/>
</dbReference>
<name>A0A2P2MEZ8_RHIMU</name>